<feature type="transmembrane region" description="Helical" evidence="2">
    <location>
        <begin position="671"/>
        <end position="688"/>
    </location>
</feature>
<evidence type="ECO:0000313" key="4">
    <source>
        <dbReference type="EMBL" id="KAI3428310.1"/>
    </source>
</evidence>
<name>A0A9D4YVK3_CHLVU</name>
<evidence type="ECO:0000256" key="3">
    <source>
        <dbReference type="SAM" id="SignalP"/>
    </source>
</evidence>
<feature type="signal peptide" evidence="3">
    <location>
        <begin position="1"/>
        <end position="21"/>
    </location>
</feature>
<evidence type="ECO:0008006" key="6">
    <source>
        <dbReference type="Google" id="ProtNLM"/>
    </source>
</evidence>
<keyword evidence="2" id="KW-0472">Membrane</keyword>
<dbReference type="Proteomes" id="UP001055712">
    <property type="component" value="Unassembled WGS sequence"/>
</dbReference>
<proteinExistence type="predicted"/>
<comment type="caution">
    <text evidence="4">The sequence shown here is derived from an EMBL/GenBank/DDBJ whole genome shotgun (WGS) entry which is preliminary data.</text>
</comment>
<feature type="region of interest" description="Disordered" evidence="1">
    <location>
        <begin position="167"/>
        <end position="186"/>
    </location>
</feature>
<dbReference type="Pfam" id="PF04113">
    <property type="entry name" value="Gpi16"/>
    <property type="match status" value="1"/>
</dbReference>
<keyword evidence="5" id="KW-1185">Reference proteome</keyword>
<reference evidence="4" key="2">
    <citation type="submission" date="2020-11" db="EMBL/GenBank/DDBJ databases">
        <authorList>
            <person name="Cecchin M."/>
            <person name="Marcolungo L."/>
            <person name="Rossato M."/>
            <person name="Girolomoni L."/>
            <person name="Cosentino E."/>
            <person name="Cuine S."/>
            <person name="Li-Beisson Y."/>
            <person name="Delledonne M."/>
            <person name="Ballottari M."/>
        </authorList>
    </citation>
    <scope>NUCLEOTIDE SEQUENCE</scope>
    <source>
        <strain evidence="4">211/11P</strain>
        <tissue evidence="4">Whole cell</tissue>
    </source>
</reference>
<dbReference type="GO" id="GO:0016255">
    <property type="term" value="P:attachment of GPI anchor to protein"/>
    <property type="evidence" value="ECO:0007669"/>
    <property type="project" value="InterPro"/>
</dbReference>
<dbReference type="PANTHER" id="PTHR12959">
    <property type="entry name" value="GPI TRANSAMIDASE COMPONENT PIG-T-RELATED"/>
    <property type="match status" value="1"/>
</dbReference>
<gene>
    <name evidence="4" type="ORF">D9Q98_006690</name>
</gene>
<keyword evidence="2" id="KW-1133">Transmembrane helix</keyword>
<evidence type="ECO:0000313" key="5">
    <source>
        <dbReference type="Proteomes" id="UP001055712"/>
    </source>
</evidence>
<protein>
    <recommendedName>
        <fullName evidence="6">GPI transamidase component PIG-T</fullName>
    </recommendedName>
</protein>
<reference evidence="4" key="1">
    <citation type="journal article" date="2019" name="Plant J.">
        <title>Chlorella vulgaris genome assembly and annotation reveals the molecular basis for metabolic acclimation to high light conditions.</title>
        <authorList>
            <person name="Cecchin M."/>
            <person name="Marcolungo L."/>
            <person name="Rossato M."/>
            <person name="Girolomoni L."/>
            <person name="Cosentino E."/>
            <person name="Cuine S."/>
            <person name="Li-Beisson Y."/>
            <person name="Delledonne M."/>
            <person name="Ballottari M."/>
        </authorList>
    </citation>
    <scope>NUCLEOTIDE SEQUENCE</scope>
    <source>
        <strain evidence="4">211/11P</strain>
    </source>
</reference>
<dbReference type="AlphaFoldDB" id="A0A9D4YVK3"/>
<keyword evidence="2" id="KW-0812">Transmembrane</keyword>
<feature type="chain" id="PRO_5038439226" description="GPI transamidase component PIG-T" evidence="3">
    <location>
        <begin position="22"/>
        <end position="717"/>
    </location>
</feature>
<feature type="transmembrane region" description="Helical" evidence="2">
    <location>
        <begin position="622"/>
        <end position="646"/>
    </location>
</feature>
<sequence>MQHCFCWLVLAALLSSRTSSAAYTEELALHALSDGSVLAHFEFSTAVPWQAAHMGTFPAVLLDVVRRHRVQQLELSLTQGRWVWEQQREVAAGPLHAAAGPQPPGLQLKVSFEDGAAQATQAAHGALTQALGGLLCADVATVPRLAVMAAPTVGWFAQPQPVATAAAQPAAGAASHSDDSGSSSSSGTGGQVYAWLAQESLCTENVAAWRRLLPCRHHAGLAALLHPVQLAAAPYHSLGLHLWVTPAAFGTSSSKGSVELRQVLTVVLPRPALQQQVEGQEAGLLASLFGSGPPGTCLAAGSTTVYLAGTEGGSTAQSAEANRTRSQAGIPGACKRLAVPAGTLLACDVAPLAPPSSKPRPQLPLSLLLLNSSGSGSGCSSGNNSCSCGAGSSVSESLARQRAVPVPPRVVQHVVQGGSTWGTLVVGTCVWAGAAPAAAPSLLHLMQLVPWQLLVDSSSVQLRLNGEVLQQHSPELAWQRVDARPDRTAVVEALLRLPTAAPAPAAADPDAGGWLEVQLAVSYRTAFVPVSDHAPDASRGVELPPAIATLLPPACANPSSTTRGSGNSSSRGSGRNDGSGAECTALAAPLLLRLQSSCGAWQQYSSSGGGTLVLLPLPDFSMTFNVVCFTSALLAVLLGGVANLLLRSPEEFADTHSTGGLSFWQKKKKRLLLFLPVLLVTLGLIVYLDKDMQRWVFSMLHVVLPHLRQGPEQHGEL</sequence>
<accession>A0A9D4YVK3</accession>
<organism evidence="4 5">
    <name type="scientific">Chlorella vulgaris</name>
    <name type="common">Green alga</name>
    <dbReference type="NCBI Taxonomy" id="3077"/>
    <lineage>
        <taxon>Eukaryota</taxon>
        <taxon>Viridiplantae</taxon>
        <taxon>Chlorophyta</taxon>
        <taxon>core chlorophytes</taxon>
        <taxon>Trebouxiophyceae</taxon>
        <taxon>Chlorellales</taxon>
        <taxon>Chlorellaceae</taxon>
        <taxon>Chlorella clade</taxon>
        <taxon>Chlorella</taxon>
    </lineage>
</organism>
<evidence type="ECO:0000256" key="1">
    <source>
        <dbReference type="SAM" id="MobiDB-lite"/>
    </source>
</evidence>
<dbReference type="PANTHER" id="PTHR12959:SF11">
    <property type="entry name" value="GPI TRANSAMIDASE COMPONENT PIG-T"/>
    <property type="match status" value="1"/>
</dbReference>
<evidence type="ECO:0000256" key="2">
    <source>
        <dbReference type="SAM" id="Phobius"/>
    </source>
</evidence>
<feature type="region of interest" description="Disordered" evidence="1">
    <location>
        <begin position="553"/>
        <end position="580"/>
    </location>
</feature>
<dbReference type="OrthoDB" id="513003at2759"/>
<dbReference type="EMBL" id="SIDB01000009">
    <property type="protein sequence ID" value="KAI3428310.1"/>
    <property type="molecule type" value="Genomic_DNA"/>
</dbReference>
<keyword evidence="3" id="KW-0732">Signal</keyword>
<dbReference type="InterPro" id="IPR007245">
    <property type="entry name" value="PIG-T"/>
</dbReference>
<dbReference type="GO" id="GO:0042765">
    <property type="term" value="C:GPI-anchor transamidase complex"/>
    <property type="evidence" value="ECO:0007669"/>
    <property type="project" value="InterPro"/>
</dbReference>